<feature type="transmembrane region" description="Helical" evidence="1">
    <location>
        <begin position="28"/>
        <end position="52"/>
    </location>
</feature>
<sequence length="173" mass="18132">MKSVLATFRRSPGLIVAAIRAATLRQAVVAFLVAAVMLVLVGLATVLIPNSLFSREIPPTAWNYPVWILTAVLAGLLAATYVTDKDAPAVEQTDREGRWGILGAGLTWFAVGCPVCNKIALLALGYSGALAWFAPLQPVLAVAALLLLWFALARRLEGAQMCALPPVPAGAAG</sequence>
<proteinExistence type="predicted"/>
<evidence type="ECO:0000256" key="1">
    <source>
        <dbReference type="SAM" id="Phobius"/>
    </source>
</evidence>
<gene>
    <name evidence="2" type="ORF">GCM10023217_09750</name>
</gene>
<dbReference type="RefSeq" id="WP_345312641.1">
    <property type="nucleotide sequence ID" value="NZ_BAABIE010000003.1"/>
</dbReference>
<comment type="caution">
    <text evidence="2">The sequence shown here is derived from an EMBL/GenBank/DDBJ whole genome shotgun (WGS) entry which is preliminary data.</text>
</comment>
<feature type="transmembrane region" description="Helical" evidence="1">
    <location>
        <begin position="102"/>
        <end position="124"/>
    </location>
</feature>
<keyword evidence="3" id="KW-1185">Reference proteome</keyword>
<keyword evidence="1" id="KW-1133">Transmembrane helix</keyword>
<dbReference type="Proteomes" id="UP001500822">
    <property type="component" value="Unassembled WGS sequence"/>
</dbReference>
<feature type="transmembrane region" description="Helical" evidence="1">
    <location>
        <begin position="130"/>
        <end position="152"/>
    </location>
</feature>
<name>A0ABP8Z0H5_9ACTN</name>
<feature type="transmembrane region" description="Helical" evidence="1">
    <location>
        <begin position="64"/>
        <end position="82"/>
    </location>
</feature>
<organism evidence="2 3">
    <name type="scientific">Gordonia alkaliphila</name>
    <dbReference type="NCBI Taxonomy" id="1053547"/>
    <lineage>
        <taxon>Bacteria</taxon>
        <taxon>Bacillati</taxon>
        <taxon>Actinomycetota</taxon>
        <taxon>Actinomycetes</taxon>
        <taxon>Mycobacteriales</taxon>
        <taxon>Gordoniaceae</taxon>
        <taxon>Gordonia</taxon>
    </lineage>
</organism>
<protein>
    <recommendedName>
        <fullName evidence="4">Integral membrane protein</fullName>
    </recommendedName>
</protein>
<evidence type="ECO:0008006" key="4">
    <source>
        <dbReference type="Google" id="ProtNLM"/>
    </source>
</evidence>
<evidence type="ECO:0000313" key="3">
    <source>
        <dbReference type="Proteomes" id="UP001500822"/>
    </source>
</evidence>
<dbReference type="EMBL" id="BAABIE010000003">
    <property type="protein sequence ID" value="GAA4743143.1"/>
    <property type="molecule type" value="Genomic_DNA"/>
</dbReference>
<keyword evidence="1" id="KW-0812">Transmembrane</keyword>
<evidence type="ECO:0000313" key="2">
    <source>
        <dbReference type="EMBL" id="GAA4743143.1"/>
    </source>
</evidence>
<reference evidence="3" key="1">
    <citation type="journal article" date="2019" name="Int. J. Syst. Evol. Microbiol.">
        <title>The Global Catalogue of Microorganisms (GCM) 10K type strain sequencing project: providing services to taxonomists for standard genome sequencing and annotation.</title>
        <authorList>
            <consortium name="The Broad Institute Genomics Platform"/>
            <consortium name="The Broad Institute Genome Sequencing Center for Infectious Disease"/>
            <person name="Wu L."/>
            <person name="Ma J."/>
        </authorList>
    </citation>
    <scope>NUCLEOTIDE SEQUENCE [LARGE SCALE GENOMIC DNA]</scope>
    <source>
        <strain evidence="3">JCM 18077</strain>
    </source>
</reference>
<keyword evidence="1" id="KW-0472">Membrane</keyword>
<accession>A0ABP8Z0H5</accession>